<evidence type="ECO:0000313" key="3">
    <source>
        <dbReference type="Proteomes" id="UP000023152"/>
    </source>
</evidence>
<reference evidence="2 3" key="1">
    <citation type="journal article" date="2013" name="Curr. Biol.">
        <title>The Genome of the Foraminiferan Reticulomyxa filosa.</title>
        <authorList>
            <person name="Glockner G."/>
            <person name="Hulsmann N."/>
            <person name="Schleicher M."/>
            <person name="Noegel A.A."/>
            <person name="Eichinger L."/>
            <person name="Gallinger C."/>
            <person name="Pawlowski J."/>
            <person name="Sierra R."/>
            <person name="Euteneuer U."/>
            <person name="Pillet L."/>
            <person name="Moustafa A."/>
            <person name="Platzer M."/>
            <person name="Groth M."/>
            <person name="Szafranski K."/>
            <person name="Schliwa M."/>
        </authorList>
    </citation>
    <scope>NUCLEOTIDE SEQUENCE [LARGE SCALE GENOMIC DNA]</scope>
</reference>
<keyword evidence="1" id="KW-0472">Membrane</keyword>
<keyword evidence="3" id="KW-1185">Reference proteome</keyword>
<dbReference type="InterPro" id="IPR029071">
    <property type="entry name" value="Ubiquitin-like_domsf"/>
</dbReference>
<organism evidence="2 3">
    <name type="scientific">Reticulomyxa filosa</name>
    <dbReference type="NCBI Taxonomy" id="46433"/>
    <lineage>
        <taxon>Eukaryota</taxon>
        <taxon>Sar</taxon>
        <taxon>Rhizaria</taxon>
        <taxon>Retaria</taxon>
        <taxon>Foraminifera</taxon>
        <taxon>Monothalamids</taxon>
        <taxon>Reticulomyxidae</taxon>
        <taxon>Reticulomyxa</taxon>
    </lineage>
</organism>
<evidence type="ECO:0000313" key="2">
    <source>
        <dbReference type="EMBL" id="ETO34421.1"/>
    </source>
</evidence>
<accession>X6P8B9</accession>
<evidence type="ECO:0008006" key="4">
    <source>
        <dbReference type="Google" id="ProtNLM"/>
    </source>
</evidence>
<proteinExistence type="predicted"/>
<dbReference type="SUPFAM" id="SSF54236">
    <property type="entry name" value="Ubiquitin-like"/>
    <property type="match status" value="1"/>
</dbReference>
<sequence>MTEKEVSTCFFFFFFSEVEILPFEANSAISIELKEGDTILDLKKRIEERTIYSVNDQTILRPEENDHLLEVCENNELAQDAGIYSNCLVQVQVKATISLLLLDSYVAHSNLVCPNGTQTLLFFFFFFFFFFVGTKDGVVKKEREFSKEANEKLWEVHKLLRFKLRWAGLGHFFLPKFRGYTSSRIESFIDMLALLSVKFEFFSNKTNEKKKKKKKKRAVFGACGYVFAK</sequence>
<dbReference type="EMBL" id="ASPP01002583">
    <property type="protein sequence ID" value="ETO34421.1"/>
    <property type="molecule type" value="Genomic_DNA"/>
</dbReference>
<dbReference type="Proteomes" id="UP000023152">
    <property type="component" value="Unassembled WGS sequence"/>
</dbReference>
<evidence type="ECO:0000256" key="1">
    <source>
        <dbReference type="SAM" id="Phobius"/>
    </source>
</evidence>
<gene>
    <name evidence="2" type="ORF">RFI_02673</name>
</gene>
<feature type="transmembrane region" description="Helical" evidence="1">
    <location>
        <begin position="120"/>
        <end position="138"/>
    </location>
</feature>
<keyword evidence="1" id="KW-1133">Transmembrane helix</keyword>
<protein>
    <recommendedName>
        <fullName evidence="4">Ubiquitin-like domain-containing protein</fullName>
    </recommendedName>
</protein>
<dbReference type="AlphaFoldDB" id="X6P8B9"/>
<keyword evidence="1" id="KW-0812">Transmembrane</keyword>
<comment type="caution">
    <text evidence="2">The sequence shown here is derived from an EMBL/GenBank/DDBJ whole genome shotgun (WGS) entry which is preliminary data.</text>
</comment>
<name>X6P8B9_RETFI</name>